<feature type="region of interest" description="Disordered" evidence="1">
    <location>
        <begin position="24"/>
        <end position="97"/>
    </location>
</feature>
<sequence>MEYRWGDRELSPTFLDLALDTAHVGPSSAGQEHLDAHDPAENNAATAKEPEDIDMADLGTNNRKIPEAEDDSSTPKVNLQQQPHPKAHGRSKYKGLDWDTHKPMMKTLYMDKDMSLTDTMGVMERECSFKASQKAYKEQFDSWQWKKKLPKEIAQYMVEKDKKRKRQGKKGTVYKWGGRKWTDADTPDGVTYRTPTSATTSPNESDANNDIAVQDIESEADSVKEASAESWSDTDVAEIHLSYKGKTRTDLLAMREFVRTRGGEISQDKTEEILNDVLDGLEHLQGATNEQTNKVAYELADLYFKTKRPDEADKLLERQTQAHINILGYEHRKTCQHILHVLELLNGWGRHEDALGLLHM</sequence>
<feature type="domain" description="Clr5" evidence="2">
    <location>
        <begin position="97"/>
        <end position="147"/>
    </location>
</feature>
<dbReference type="InterPro" id="IPR025676">
    <property type="entry name" value="Clr5_dom"/>
</dbReference>
<dbReference type="Pfam" id="PF14420">
    <property type="entry name" value="Clr5"/>
    <property type="match status" value="1"/>
</dbReference>
<dbReference type="InterPro" id="IPR011990">
    <property type="entry name" value="TPR-like_helical_dom_sf"/>
</dbReference>
<comment type="caution">
    <text evidence="3">The sequence shown here is derived from an EMBL/GenBank/DDBJ whole genome shotgun (WGS) entry which is preliminary data.</text>
</comment>
<feature type="compositionally biased region" description="Polar residues" evidence="1">
    <location>
        <begin position="193"/>
        <end position="208"/>
    </location>
</feature>
<evidence type="ECO:0000256" key="1">
    <source>
        <dbReference type="SAM" id="MobiDB-lite"/>
    </source>
</evidence>
<dbReference type="Gene3D" id="1.25.40.10">
    <property type="entry name" value="Tetratricopeptide repeat domain"/>
    <property type="match status" value="1"/>
</dbReference>
<protein>
    <submittedName>
        <fullName evidence="3">Clr5 domain-containing protein</fullName>
    </submittedName>
</protein>
<feature type="compositionally biased region" description="Polar residues" evidence="1">
    <location>
        <begin position="74"/>
        <end position="83"/>
    </location>
</feature>
<dbReference type="PANTHER" id="PTHR38788">
    <property type="entry name" value="CLR5 DOMAIN-CONTAINING PROTEIN"/>
    <property type="match status" value="1"/>
</dbReference>
<evidence type="ECO:0000259" key="2">
    <source>
        <dbReference type="Pfam" id="PF14420"/>
    </source>
</evidence>
<dbReference type="EMBL" id="JAULSN010000003">
    <property type="protein sequence ID" value="KAK3376581.1"/>
    <property type="molecule type" value="Genomic_DNA"/>
</dbReference>
<proteinExistence type="predicted"/>
<name>A0AAE0KHB9_9PEZI</name>
<evidence type="ECO:0000313" key="4">
    <source>
        <dbReference type="Proteomes" id="UP001287356"/>
    </source>
</evidence>
<gene>
    <name evidence="3" type="ORF">B0T24DRAFT_677469</name>
</gene>
<evidence type="ECO:0000313" key="3">
    <source>
        <dbReference type="EMBL" id="KAK3376581.1"/>
    </source>
</evidence>
<organism evidence="3 4">
    <name type="scientific">Lasiosphaeria ovina</name>
    <dbReference type="NCBI Taxonomy" id="92902"/>
    <lineage>
        <taxon>Eukaryota</taxon>
        <taxon>Fungi</taxon>
        <taxon>Dikarya</taxon>
        <taxon>Ascomycota</taxon>
        <taxon>Pezizomycotina</taxon>
        <taxon>Sordariomycetes</taxon>
        <taxon>Sordariomycetidae</taxon>
        <taxon>Sordariales</taxon>
        <taxon>Lasiosphaeriaceae</taxon>
        <taxon>Lasiosphaeria</taxon>
    </lineage>
</organism>
<reference evidence="3" key="2">
    <citation type="submission" date="2023-06" db="EMBL/GenBank/DDBJ databases">
        <authorList>
            <consortium name="Lawrence Berkeley National Laboratory"/>
            <person name="Haridas S."/>
            <person name="Hensen N."/>
            <person name="Bonometti L."/>
            <person name="Westerberg I."/>
            <person name="Brannstrom I.O."/>
            <person name="Guillou S."/>
            <person name="Cros-Aarteil S."/>
            <person name="Calhoun S."/>
            <person name="Kuo A."/>
            <person name="Mondo S."/>
            <person name="Pangilinan J."/>
            <person name="Riley R."/>
            <person name="Labutti K."/>
            <person name="Andreopoulos B."/>
            <person name="Lipzen A."/>
            <person name="Chen C."/>
            <person name="Yanf M."/>
            <person name="Daum C."/>
            <person name="Ng V."/>
            <person name="Clum A."/>
            <person name="Steindorff A."/>
            <person name="Ohm R."/>
            <person name="Martin F."/>
            <person name="Silar P."/>
            <person name="Natvig D."/>
            <person name="Lalanne C."/>
            <person name="Gautier V."/>
            <person name="Ament-Velasquez S.L."/>
            <person name="Kruys A."/>
            <person name="Hutchinson M.I."/>
            <person name="Powell A.J."/>
            <person name="Barry K."/>
            <person name="Miller A.N."/>
            <person name="Grigoriev I.V."/>
            <person name="Debuchy R."/>
            <person name="Gladieux P."/>
            <person name="Thoren M.H."/>
            <person name="Johannesson H."/>
        </authorList>
    </citation>
    <scope>NUCLEOTIDE SEQUENCE</scope>
    <source>
        <strain evidence="3">CBS 958.72</strain>
    </source>
</reference>
<dbReference type="AlphaFoldDB" id="A0AAE0KHB9"/>
<accession>A0AAE0KHB9</accession>
<keyword evidence="4" id="KW-1185">Reference proteome</keyword>
<feature type="region of interest" description="Disordered" evidence="1">
    <location>
        <begin position="185"/>
        <end position="209"/>
    </location>
</feature>
<reference evidence="3" key="1">
    <citation type="journal article" date="2023" name="Mol. Phylogenet. Evol.">
        <title>Genome-scale phylogeny and comparative genomics of the fungal order Sordariales.</title>
        <authorList>
            <person name="Hensen N."/>
            <person name="Bonometti L."/>
            <person name="Westerberg I."/>
            <person name="Brannstrom I.O."/>
            <person name="Guillou S."/>
            <person name="Cros-Aarteil S."/>
            <person name="Calhoun S."/>
            <person name="Haridas S."/>
            <person name="Kuo A."/>
            <person name="Mondo S."/>
            <person name="Pangilinan J."/>
            <person name="Riley R."/>
            <person name="LaButti K."/>
            <person name="Andreopoulos B."/>
            <person name="Lipzen A."/>
            <person name="Chen C."/>
            <person name="Yan M."/>
            <person name="Daum C."/>
            <person name="Ng V."/>
            <person name="Clum A."/>
            <person name="Steindorff A."/>
            <person name="Ohm R.A."/>
            <person name="Martin F."/>
            <person name="Silar P."/>
            <person name="Natvig D.O."/>
            <person name="Lalanne C."/>
            <person name="Gautier V."/>
            <person name="Ament-Velasquez S.L."/>
            <person name="Kruys A."/>
            <person name="Hutchinson M.I."/>
            <person name="Powell A.J."/>
            <person name="Barry K."/>
            <person name="Miller A.N."/>
            <person name="Grigoriev I.V."/>
            <person name="Debuchy R."/>
            <person name="Gladieux P."/>
            <person name="Hiltunen Thoren M."/>
            <person name="Johannesson H."/>
        </authorList>
    </citation>
    <scope>NUCLEOTIDE SEQUENCE</scope>
    <source>
        <strain evidence="3">CBS 958.72</strain>
    </source>
</reference>
<dbReference type="PANTHER" id="PTHR38788:SF3">
    <property type="entry name" value="CLR5 DOMAIN-CONTAINING PROTEIN"/>
    <property type="match status" value="1"/>
</dbReference>
<dbReference type="Proteomes" id="UP001287356">
    <property type="component" value="Unassembled WGS sequence"/>
</dbReference>